<name>A0A4R2EK12_9BACT</name>
<dbReference type="EMBL" id="SLWB01000013">
    <property type="protein sequence ID" value="TCN64569.1"/>
    <property type="molecule type" value="Genomic_DNA"/>
</dbReference>
<proteinExistence type="predicted"/>
<organism evidence="4 5">
    <name type="scientific">Acetobacteroides hydrogenigenes</name>
    <dbReference type="NCBI Taxonomy" id="979970"/>
    <lineage>
        <taxon>Bacteria</taxon>
        <taxon>Pseudomonadati</taxon>
        <taxon>Bacteroidota</taxon>
        <taxon>Bacteroidia</taxon>
        <taxon>Bacteroidales</taxon>
        <taxon>Rikenellaceae</taxon>
        <taxon>Acetobacteroides</taxon>
    </lineage>
</organism>
<dbReference type="PIRSF" id="PIRSF014972">
    <property type="entry name" value="FlK"/>
    <property type="match status" value="1"/>
</dbReference>
<dbReference type="AlphaFoldDB" id="A0A4R2EK12"/>
<evidence type="ECO:0000256" key="1">
    <source>
        <dbReference type="PIRSR" id="PIRSR014972-1"/>
    </source>
</evidence>
<feature type="binding site" evidence="2">
    <location>
        <position position="63"/>
    </location>
    <ligand>
        <name>substrate</name>
    </ligand>
</feature>
<dbReference type="PANTHER" id="PTHR36934">
    <property type="entry name" value="BLR0278 PROTEIN"/>
    <property type="match status" value="1"/>
</dbReference>
<sequence>MEFNLPVGLSYTSKKKVTIDDAASRYGSGLIDVFATPALVALMENAALMAVASHLPEGFNTVGIEISTTHVKATPIGMEVKATASLVNVDGKKLTFEIVAEDEEGVIGKGVHSRFIIDTEKFMAKLTKK</sequence>
<dbReference type="Proteomes" id="UP000294830">
    <property type="component" value="Unassembled WGS sequence"/>
</dbReference>
<dbReference type="InterPro" id="IPR029069">
    <property type="entry name" value="HotDog_dom_sf"/>
</dbReference>
<feature type="domain" description="Fluoroacetyl-CoA-specific thioesterase-like" evidence="3">
    <location>
        <begin position="17"/>
        <end position="120"/>
    </location>
</feature>
<reference evidence="4 5" key="1">
    <citation type="submission" date="2019-03" db="EMBL/GenBank/DDBJ databases">
        <title>Genomic Encyclopedia of Archaeal and Bacterial Type Strains, Phase II (KMG-II): from individual species to whole genera.</title>
        <authorList>
            <person name="Goeker M."/>
        </authorList>
    </citation>
    <scope>NUCLEOTIDE SEQUENCE [LARGE SCALE GENOMIC DNA]</scope>
    <source>
        <strain evidence="4 5">RL-C</strain>
    </source>
</reference>
<protein>
    <submittedName>
        <fullName evidence="4">Uncharacterized protein (TIGR00369 family)</fullName>
    </submittedName>
</protein>
<dbReference type="CDD" id="cd03443">
    <property type="entry name" value="PaaI_thioesterase"/>
    <property type="match status" value="1"/>
</dbReference>
<evidence type="ECO:0000259" key="3">
    <source>
        <dbReference type="Pfam" id="PF22636"/>
    </source>
</evidence>
<feature type="active site" evidence="1">
    <location>
        <position position="44"/>
    </location>
</feature>
<dbReference type="Gene3D" id="3.10.129.10">
    <property type="entry name" value="Hotdog Thioesterase"/>
    <property type="match status" value="1"/>
</dbReference>
<feature type="binding site" evidence="2">
    <location>
        <position position="114"/>
    </location>
    <ligand>
        <name>substrate</name>
    </ligand>
</feature>
<accession>A0A4R2EK12</accession>
<dbReference type="Pfam" id="PF22636">
    <property type="entry name" value="FlK"/>
    <property type="match status" value="1"/>
</dbReference>
<comment type="caution">
    <text evidence="4">The sequence shown here is derived from an EMBL/GenBank/DDBJ whole genome shotgun (WGS) entry which is preliminary data.</text>
</comment>
<keyword evidence="5" id="KW-1185">Reference proteome</keyword>
<feature type="active site" evidence="1">
    <location>
        <position position="36"/>
    </location>
</feature>
<gene>
    <name evidence="4" type="ORF">CLV25_11397</name>
</gene>
<dbReference type="OrthoDB" id="6902891at2"/>
<feature type="binding site" evidence="2">
    <location>
        <position position="63"/>
    </location>
    <ligand>
        <name>CoA</name>
        <dbReference type="ChEBI" id="CHEBI:57287"/>
    </ligand>
</feature>
<evidence type="ECO:0000256" key="2">
    <source>
        <dbReference type="PIRSR" id="PIRSR014972-2"/>
    </source>
</evidence>
<dbReference type="SUPFAM" id="SSF54637">
    <property type="entry name" value="Thioesterase/thiol ester dehydrase-isomerase"/>
    <property type="match status" value="1"/>
</dbReference>
<evidence type="ECO:0000313" key="4">
    <source>
        <dbReference type="EMBL" id="TCN64569.1"/>
    </source>
</evidence>
<dbReference type="PANTHER" id="PTHR36934:SF1">
    <property type="entry name" value="THIOESTERASE DOMAIN-CONTAINING PROTEIN"/>
    <property type="match status" value="1"/>
</dbReference>
<feature type="active site" evidence="1">
    <location>
        <position position="70"/>
    </location>
</feature>
<evidence type="ECO:0000313" key="5">
    <source>
        <dbReference type="Proteomes" id="UP000294830"/>
    </source>
</evidence>
<dbReference type="InterPro" id="IPR054485">
    <property type="entry name" value="FlK-like_dom"/>
</dbReference>
<dbReference type="RefSeq" id="WP_131839989.1">
    <property type="nucleotide sequence ID" value="NZ_SLWB01000013.1"/>
</dbReference>
<dbReference type="InterPro" id="IPR025540">
    <property type="entry name" value="FlK"/>
</dbReference>